<dbReference type="EMBL" id="JAYKXP010000035">
    <property type="protein sequence ID" value="KAK7040892.1"/>
    <property type="molecule type" value="Genomic_DNA"/>
</dbReference>
<gene>
    <name evidence="1" type="ORF">VNI00_009488</name>
</gene>
<protein>
    <recommendedName>
        <fullName evidence="3">F-box domain-containing protein</fullName>
    </recommendedName>
</protein>
<proteinExistence type="predicted"/>
<comment type="caution">
    <text evidence="1">The sequence shown here is derived from an EMBL/GenBank/DDBJ whole genome shotgun (WGS) entry which is preliminary data.</text>
</comment>
<keyword evidence="2" id="KW-1185">Reference proteome</keyword>
<evidence type="ECO:0000313" key="1">
    <source>
        <dbReference type="EMBL" id="KAK7040892.1"/>
    </source>
</evidence>
<organism evidence="1 2">
    <name type="scientific">Paramarasmius palmivorus</name>
    <dbReference type="NCBI Taxonomy" id="297713"/>
    <lineage>
        <taxon>Eukaryota</taxon>
        <taxon>Fungi</taxon>
        <taxon>Dikarya</taxon>
        <taxon>Basidiomycota</taxon>
        <taxon>Agaricomycotina</taxon>
        <taxon>Agaricomycetes</taxon>
        <taxon>Agaricomycetidae</taxon>
        <taxon>Agaricales</taxon>
        <taxon>Marasmiineae</taxon>
        <taxon>Marasmiaceae</taxon>
        <taxon>Paramarasmius</taxon>
    </lineage>
</organism>
<dbReference type="Proteomes" id="UP001383192">
    <property type="component" value="Unassembled WGS sequence"/>
</dbReference>
<evidence type="ECO:0000313" key="2">
    <source>
        <dbReference type="Proteomes" id="UP001383192"/>
    </source>
</evidence>
<sequence length="608" mass="68799">MYTNGPPFSSPFTHLLTTNYAPTKQETQQIYSILEQPKEKLHTLNDEVTQLQASLANAIARRDAMQRHIEAHQALLSPFRHLPMDVVREIFVHCLPEPLPVRSTSEAPLLLTLVCKSWRQLALTTPRLWCSLHLFIPKLFQLSELEAHVSLVDRRTEGVGRWLERSGSLPLTLSLAMSVDRTSLTTLATESPDPRLKQSKTALVEMFMRFSRRWKDVYFQMPFDYVARVGAIAPEEIPRLESLRVYSLLDRIPTEQVENPHPLDNLMSHATSLRAINMFGESRNPLNLPITWSNLTEIVLHPSYDHEHSFMAPGDVLHIFRECHHRLQKCSLWIRIPQNNTAEEYAGIRLVFPFLRSLQLRLFKSWEPNVPEDGGFLHAEDVTPFLQTISAPALLSLCVKTDDAAPMENCPFLSILAQPGCQIQELHSNLPMSENAFLECLGASPSLLRIVTTCACSDPDWRRATYPAAQNAVIRALTPSCTQDGQLLPGLLCPLLEQVSFTYSDPSNASALMDFVVARMRLRGLTTASGTAHVAKLRKFHTTFSGRVSDEYRDAVERARAQGLDIIWKFFDRGRKHGPDSPRTGQMIFDAMKCGTEAPHTVNSYHMY</sequence>
<accession>A0AAW0CQI2</accession>
<dbReference type="InterPro" id="IPR036047">
    <property type="entry name" value="F-box-like_dom_sf"/>
</dbReference>
<name>A0AAW0CQI2_9AGAR</name>
<reference evidence="1 2" key="1">
    <citation type="submission" date="2024-01" db="EMBL/GenBank/DDBJ databases">
        <title>A draft genome for a cacao thread blight-causing isolate of Paramarasmius palmivorus.</title>
        <authorList>
            <person name="Baruah I.K."/>
            <person name="Bukari Y."/>
            <person name="Amoako-Attah I."/>
            <person name="Meinhardt L.W."/>
            <person name="Bailey B.A."/>
            <person name="Cohen S.P."/>
        </authorList>
    </citation>
    <scope>NUCLEOTIDE SEQUENCE [LARGE SCALE GENOMIC DNA]</scope>
    <source>
        <strain evidence="1 2">GH-12</strain>
    </source>
</reference>
<dbReference type="AlphaFoldDB" id="A0AAW0CQI2"/>
<evidence type="ECO:0008006" key="3">
    <source>
        <dbReference type="Google" id="ProtNLM"/>
    </source>
</evidence>
<dbReference type="SUPFAM" id="SSF81383">
    <property type="entry name" value="F-box domain"/>
    <property type="match status" value="1"/>
</dbReference>